<name>A0A8D9PDY5_9VIRU</name>
<evidence type="ECO:0000313" key="1">
    <source>
        <dbReference type="EMBL" id="DAD55504.1"/>
    </source>
</evidence>
<dbReference type="EMBL" id="BK032494">
    <property type="protein sequence ID" value="DAD55504.1"/>
    <property type="molecule type" value="Genomic_DNA"/>
</dbReference>
<sequence>MSLSSALPAWRHICCWPVKAGQTTPAKATTHHRFLTK</sequence>
<proteinExistence type="predicted"/>
<protein>
    <submittedName>
        <fullName evidence="1">Uncharacterized protein</fullName>
    </submittedName>
</protein>
<organism evidence="1">
    <name type="scientific">Corticoviridae sp</name>
    <dbReference type="NCBI Taxonomy" id="2832474"/>
    <lineage>
        <taxon>Viruses</taxon>
        <taxon>Varidnaviria</taxon>
        <taxon>Abadenavirae</taxon>
        <taxon>Produgelaviricota</taxon>
        <taxon>Belvinaviricetes</taxon>
        <taxon>Vinavirales</taxon>
        <taxon>Corticoviridae</taxon>
    </lineage>
</organism>
<reference evidence="1" key="1">
    <citation type="journal article" date="2021" name="Proc. Natl. Acad. Sci. U.S.A.">
        <title>A Catalog of Tens of Thousands of Viruses from Human Metagenomes Reveals Hidden Associations with Chronic Diseases.</title>
        <authorList>
            <person name="Tisza M.J."/>
            <person name="Buck C.B."/>
        </authorList>
    </citation>
    <scope>NUCLEOTIDE SEQUENCE</scope>
    <source>
        <strain evidence="1">Ct6nR3</strain>
    </source>
</reference>
<accession>A0A8D9PDY5</accession>